<dbReference type="EMBL" id="JANPWB010000006">
    <property type="protein sequence ID" value="KAJ1176965.1"/>
    <property type="molecule type" value="Genomic_DNA"/>
</dbReference>
<evidence type="ECO:0000256" key="1">
    <source>
        <dbReference type="SAM" id="MobiDB-lite"/>
    </source>
</evidence>
<reference evidence="2" key="1">
    <citation type="journal article" date="2022" name="bioRxiv">
        <title>Sequencing and chromosome-scale assembly of the giantPleurodeles waltlgenome.</title>
        <authorList>
            <person name="Brown T."/>
            <person name="Elewa A."/>
            <person name="Iarovenko S."/>
            <person name="Subramanian E."/>
            <person name="Araus A.J."/>
            <person name="Petzold A."/>
            <person name="Susuki M."/>
            <person name="Suzuki K.-i.T."/>
            <person name="Hayashi T."/>
            <person name="Toyoda A."/>
            <person name="Oliveira C."/>
            <person name="Osipova E."/>
            <person name="Leigh N.D."/>
            <person name="Simon A."/>
            <person name="Yun M.H."/>
        </authorList>
    </citation>
    <scope>NUCLEOTIDE SEQUENCE</scope>
    <source>
        <strain evidence="2">20211129_DDA</strain>
        <tissue evidence="2">Liver</tissue>
    </source>
</reference>
<gene>
    <name evidence="2" type="ORF">NDU88_002232</name>
</gene>
<proteinExistence type="predicted"/>
<evidence type="ECO:0000313" key="3">
    <source>
        <dbReference type="Proteomes" id="UP001066276"/>
    </source>
</evidence>
<name>A0AAV7TJY5_PLEWA</name>
<evidence type="ECO:0000313" key="2">
    <source>
        <dbReference type="EMBL" id="KAJ1176965.1"/>
    </source>
</evidence>
<feature type="region of interest" description="Disordered" evidence="1">
    <location>
        <begin position="1"/>
        <end position="35"/>
    </location>
</feature>
<dbReference type="Proteomes" id="UP001066276">
    <property type="component" value="Chromosome 3_2"/>
</dbReference>
<protein>
    <submittedName>
        <fullName evidence="2">Uncharacterized protein</fullName>
    </submittedName>
</protein>
<accession>A0AAV7TJY5</accession>
<feature type="region of interest" description="Disordered" evidence="1">
    <location>
        <begin position="147"/>
        <end position="166"/>
    </location>
</feature>
<dbReference type="AlphaFoldDB" id="A0AAV7TJY5"/>
<keyword evidence="3" id="KW-1185">Reference proteome</keyword>
<feature type="region of interest" description="Disordered" evidence="1">
    <location>
        <begin position="47"/>
        <end position="112"/>
    </location>
</feature>
<comment type="caution">
    <text evidence="2">The sequence shown here is derived from an EMBL/GenBank/DDBJ whole genome shotgun (WGS) entry which is preliminary data.</text>
</comment>
<sequence length="166" mass="17302">MRGGPNPGGAPSSAADFGGTGRPETLPAHPCPPSHLLASFALRTVARRSHGPGRRTLALPEVTGESGGSTRGPRRADKPWPRLAGRSGPGGGPPPFVNPRGSGRPGTFPPAPTTQLGTLKVLHSQGHLLGWGDLRRRTWKHLRATEAPSRRAPDTHAAVTGQVRAL</sequence>
<organism evidence="2 3">
    <name type="scientific">Pleurodeles waltl</name>
    <name type="common">Iberian ribbed newt</name>
    <dbReference type="NCBI Taxonomy" id="8319"/>
    <lineage>
        <taxon>Eukaryota</taxon>
        <taxon>Metazoa</taxon>
        <taxon>Chordata</taxon>
        <taxon>Craniata</taxon>
        <taxon>Vertebrata</taxon>
        <taxon>Euteleostomi</taxon>
        <taxon>Amphibia</taxon>
        <taxon>Batrachia</taxon>
        <taxon>Caudata</taxon>
        <taxon>Salamandroidea</taxon>
        <taxon>Salamandridae</taxon>
        <taxon>Pleurodelinae</taxon>
        <taxon>Pleurodeles</taxon>
    </lineage>
</organism>